<keyword evidence="4" id="KW-0808">Transferase</keyword>
<keyword evidence="7 10" id="KW-0067">ATP-binding</keyword>
<feature type="compositionally biased region" description="Polar residues" evidence="11">
    <location>
        <begin position="877"/>
        <end position="889"/>
    </location>
</feature>
<evidence type="ECO:0000256" key="5">
    <source>
        <dbReference type="ARBA" id="ARBA00022741"/>
    </source>
</evidence>
<evidence type="ECO:0000313" key="14">
    <source>
        <dbReference type="EMBL" id="KAI9636026.1"/>
    </source>
</evidence>
<feature type="compositionally biased region" description="Low complexity" evidence="11">
    <location>
        <begin position="503"/>
        <end position="513"/>
    </location>
</feature>
<evidence type="ECO:0000256" key="7">
    <source>
        <dbReference type="ARBA" id="ARBA00022840"/>
    </source>
</evidence>
<comment type="similarity">
    <text evidence="1">Belongs to the protein kinase superfamily. CAMK Ser/Thr protein kinase family. NIM1 subfamily.</text>
</comment>
<dbReference type="SUPFAM" id="SSF56112">
    <property type="entry name" value="Protein kinase-like (PK-like)"/>
    <property type="match status" value="1"/>
</dbReference>
<dbReference type="PANTHER" id="PTHR24346">
    <property type="entry name" value="MAP/MICROTUBULE AFFINITY-REGULATING KINASE"/>
    <property type="match status" value="1"/>
</dbReference>
<dbReference type="AlphaFoldDB" id="A0AA38HB83"/>
<evidence type="ECO:0000259" key="13">
    <source>
        <dbReference type="PROSITE" id="PS50032"/>
    </source>
</evidence>
<accession>A0AA38HB83</accession>
<gene>
    <name evidence="14" type="ORF">MKK02DRAFT_25456</name>
</gene>
<name>A0AA38HB83_9TREE</name>
<feature type="compositionally biased region" description="Polar residues" evidence="11">
    <location>
        <begin position="942"/>
        <end position="957"/>
    </location>
</feature>
<dbReference type="Gene3D" id="3.30.310.80">
    <property type="entry name" value="Kinase associated domain 1, KA1"/>
    <property type="match status" value="1"/>
</dbReference>
<dbReference type="RefSeq" id="XP_052945803.1">
    <property type="nucleotide sequence ID" value="XM_053087044.1"/>
</dbReference>
<evidence type="ECO:0000256" key="6">
    <source>
        <dbReference type="ARBA" id="ARBA00022777"/>
    </source>
</evidence>
<feature type="domain" description="KA1" evidence="13">
    <location>
        <begin position="990"/>
        <end position="1039"/>
    </location>
</feature>
<dbReference type="GO" id="GO:0035556">
    <property type="term" value="P:intracellular signal transduction"/>
    <property type="evidence" value="ECO:0007669"/>
    <property type="project" value="TreeGrafter"/>
</dbReference>
<dbReference type="EC" id="2.7.11.1" evidence="2"/>
<evidence type="ECO:0000256" key="3">
    <source>
        <dbReference type="ARBA" id="ARBA00022527"/>
    </source>
</evidence>
<dbReference type="InterPro" id="IPR008271">
    <property type="entry name" value="Ser/Thr_kinase_AS"/>
</dbReference>
<dbReference type="PROSITE" id="PS00107">
    <property type="entry name" value="PROTEIN_KINASE_ATP"/>
    <property type="match status" value="1"/>
</dbReference>
<evidence type="ECO:0000256" key="8">
    <source>
        <dbReference type="ARBA" id="ARBA00047899"/>
    </source>
</evidence>
<protein>
    <recommendedName>
        <fullName evidence="2">non-specific serine/threonine protein kinase</fullName>
        <ecNumber evidence="2">2.7.11.1</ecNumber>
    </recommendedName>
</protein>
<comment type="caution">
    <text evidence="14">The sequence shown here is derived from an EMBL/GenBank/DDBJ whole genome shotgun (WGS) entry which is preliminary data.</text>
</comment>
<reference evidence="14" key="1">
    <citation type="journal article" date="2022" name="G3 (Bethesda)">
        <title>High quality genome of the basidiomycete yeast Dioszegia hungarica PDD-24b-2 isolated from cloud water.</title>
        <authorList>
            <person name="Jarrige D."/>
            <person name="Haridas S."/>
            <person name="Bleykasten-Grosshans C."/>
            <person name="Joly M."/>
            <person name="Nadalig T."/>
            <person name="Sancelme M."/>
            <person name="Vuilleumier S."/>
            <person name="Grigoriev I.V."/>
            <person name="Amato P."/>
            <person name="Bringel F."/>
        </authorList>
    </citation>
    <scope>NUCLEOTIDE SEQUENCE</scope>
    <source>
        <strain evidence="14">PDD-24b-2</strain>
    </source>
</reference>
<feature type="compositionally biased region" description="Polar residues" evidence="11">
    <location>
        <begin position="750"/>
        <end position="759"/>
    </location>
</feature>
<dbReference type="PROSITE" id="PS50011">
    <property type="entry name" value="PROTEIN_KINASE_DOM"/>
    <property type="match status" value="1"/>
</dbReference>
<feature type="compositionally biased region" description="Basic and acidic residues" evidence="11">
    <location>
        <begin position="131"/>
        <end position="144"/>
    </location>
</feature>
<dbReference type="GO" id="GO:0000226">
    <property type="term" value="P:microtubule cytoskeleton organization"/>
    <property type="evidence" value="ECO:0007669"/>
    <property type="project" value="TreeGrafter"/>
</dbReference>
<dbReference type="PROSITE" id="PS50032">
    <property type="entry name" value="KA1"/>
    <property type="match status" value="1"/>
</dbReference>
<evidence type="ECO:0000256" key="10">
    <source>
        <dbReference type="PROSITE-ProRule" id="PRU10141"/>
    </source>
</evidence>
<dbReference type="Pfam" id="PF02149">
    <property type="entry name" value="KA1"/>
    <property type="match status" value="1"/>
</dbReference>
<dbReference type="InterPro" id="IPR028375">
    <property type="entry name" value="KA1/Ssp2_C"/>
</dbReference>
<dbReference type="InterPro" id="IPR017441">
    <property type="entry name" value="Protein_kinase_ATP_BS"/>
</dbReference>
<evidence type="ECO:0000256" key="4">
    <source>
        <dbReference type="ARBA" id="ARBA00022679"/>
    </source>
</evidence>
<keyword evidence="5 10" id="KW-0547">Nucleotide-binding</keyword>
<dbReference type="InterPro" id="IPR001772">
    <property type="entry name" value="KA1_dom"/>
</dbReference>
<feature type="region of interest" description="Disordered" evidence="11">
    <location>
        <begin position="191"/>
        <end position="213"/>
    </location>
</feature>
<keyword evidence="3" id="KW-0723">Serine/threonine-protein kinase</keyword>
<dbReference type="GO" id="GO:0005737">
    <property type="term" value="C:cytoplasm"/>
    <property type="evidence" value="ECO:0007669"/>
    <property type="project" value="TreeGrafter"/>
</dbReference>
<dbReference type="FunFam" id="1.10.510.10:FF:000958">
    <property type="entry name" value="Non-specific serine/threonine protein kinase"/>
    <property type="match status" value="1"/>
</dbReference>
<dbReference type="GeneID" id="77726245"/>
<dbReference type="PANTHER" id="PTHR24346:SF82">
    <property type="entry name" value="KP78A-RELATED"/>
    <property type="match status" value="1"/>
</dbReference>
<dbReference type="CDD" id="cd14077">
    <property type="entry name" value="STKc_Kin1_2"/>
    <property type="match status" value="1"/>
</dbReference>
<organism evidence="14 15">
    <name type="scientific">Dioszegia hungarica</name>
    <dbReference type="NCBI Taxonomy" id="4972"/>
    <lineage>
        <taxon>Eukaryota</taxon>
        <taxon>Fungi</taxon>
        <taxon>Dikarya</taxon>
        <taxon>Basidiomycota</taxon>
        <taxon>Agaricomycotina</taxon>
        <taxon>Tremellomycetes</taxon>
        <taxon>Tremellales</taxon>
        <taxon>Bulleribasidiaceae</taxon>
        <taxon>Dioszegia</taxon>
    </lineage>
</organism>
<evidence type="ECO:0000256" key="2">
    <source>
        <dbReference type="ARBA" id="ARBA00012513"/>
    </source>
</evidence>
<feature type="compositionally biased region" description="Low complexity" evidence="11">
    <location>
        <begin position="915"/>
        <end position="937"/>
    </location>
</feature>
<feature type="binding site" evidence="10">
    <location>
        <position position="183"/>
    </location>
    <ligand>
        <name>ATP</name>
        <dbReference type="ChEBI" id="CHEBI:30616"/>
    </ligand>
</feature>
<dbReference type="Gene3D" id="1.10.510.10">
    <property type="entry name" value="Transferase(Phosphotransferase) domain 1"/>
    <property type="match status" value="1"/>
</dbReference>
<dbReference type="Proteomes" id="UP001164286">
    <property type="component" value="Unassembled WGS sequence"/>
</dbReference>
<evidence type="ECO:0000256" key="1">
    <source>
        <dbReference type="ARBA" id="ARBA00010791"/>
    </source>
</evidence>
<keyword evidence="15" id="KW-1185">Reference proteome</keyword>
<evidence type="ECO:0000259" key="12">
    <source>
        <dbReference type="PROSITE" id="PS50011"/>
    </source>
</evidence>
<dbReference type="Pfam" id="PF00069">
    <property type="entry name" value="Pkinase"/>
    <property type="match status" value="1"/>
</dbReference>
<feature type="compositionally biased region" description="Basic residues" evidence="11">
    <location>
        <begin position="890"/>
        <end position="902"/>
    </location>
</feature>
<feature type="compositionally biased region" description="Polar residues" evidence="11">
    <location>
        <begin position="52"/>
        <end position="73"/>
    </location>
</feature>
<comment type="catalytic activity">
    <reaction evidence="9">
        <text>L-seryl-[protein] + ATP = O-phospho-L-seryl-[protein] + ADP + H(+)</text>
        <dbReference type="Rhea" id="RHEA:17989"/>
        <dbReference type="Rhea" id="RHEA-COMP:9863"/>
        <dbReference type="Rhea" id="RHEA-COMP:11604"/>
        <dbReference type="ChEBI" id="CHEBI:15378"/>
        <dbReference type="ChEBI" id="CHEBI:29999"/>
        <dbReference type="ChEBI" id="CHEBI:30616"/>
        <dbReference type="ChEBI" id="CHEBI:83421"/>
        <dbReference type="ChEBI" id="CHEBI:456216"/>
        <dbReference type="EC" id="2.7.11.1"/>
    </reaction>
</comment>
<feature type="compositionally biased region" description="Low complexity" evidence="11">
    <location>
        <begin position="94"/>
        <end position="110"/>
    </location>
</feature>
<feature type="region of interest" description="Disordered" evidence="11">
    <location>
        <begin position="491"/>
        <end position="520"/>
    </location>
</feature>
<evidence type="ECO:0000256" key="11">
    <source>
        <dbReference type="SAM" id="MobiDB-lite"/>
    </source>
</evidence>
<evidence type="ECO:0000313" key="15">
    <source>
        <dbReference type="Proteomes" id="UP001164286"/>
    </source>
</evidence>
<feature type="region of interest" description="Disordered" evidence="11">
    <location>
        <begin position="701"/>
        <end position="809"/>
    </location>
</feature>
<sequence>MTSFNPLPAHLQAVQEELAPNGGQSTPSYGGTVTTGYEWDYVMGKDGKRTPSRSPQRSATDSRVGSHSYSPSPLATAHAGDAGPSSHPSPPTGYSHPHSPSSASQAYSQSPRVTQEAAAHVSKMVGLSQGARDDADARDSDRRTASRTRTVGDWQLQKTLGAGSMGKVKLATNIHTKEKCAVKIIPRYSDATRREEPRNAEEAEKQRQKEDSKEVRTIREAAISLLLHHPYICGMREFITHTNHHYMVTEFIDGGQMLDYIISHGRLRERAARKFARQIGSALEYCHRNSIVHRDLKIENILISKNGNIKIIDFGLSNLYSPSRHLSTFCGSLYFAAPELLNAKVYTGPEVDVWSFGIVLYVLVCGKVPFDDQSMPALHAKIKRGLVEYPAWLSNECKSLLARMLVTNPADRATLGEVLQHPFMVKGYDGPPESHLIQREPLRAEELDWEVINAMGGFTFGGAEQIYEELHSILSSELYLHTVSAWEAKRNRKRGPPTGIGASSSSMNLSESSDSPKKKRFSGFDLKKKLFREEKKVEEPVVREKERLDPTRAFDPLISIYFLAREKMERERVYGKGHFASSQTSIEPVNGGGFGMALPSLAVPPTTHTMGYDPPSSSAFAPGSPRGAGPRERALDIPNAVMQHPGADEENSQIADVPVAHHRRQPSLSNPPTPLQPSLMQMEEGPGGKKFGFIGRGGRKAVEEEGRSEMSPSPSMPLDTRGATLNEKKHERRVSVGSISNSMGRLGRRASQNKGQSGAKTPEVGWLPDQKEMDETPAVPARTRTPGPITPPSPTTGATGKSDEEEPEQVKSVYLKGLFSVATTSTKPAATLNKDITAVLNRIGIKYRPIRGGFECVHVPSIVLGSVQADEAMLDLPSTTGTGLASSKGTMRRPSVRRKKSKQQLGDEGISRGNSPAPATTPSQTPTVNGESRFRSGGSSGTVSASDQSATPLNGQMANLGIGASEKQAARSPVVVEDDVDAWALAAGGGVGGKMIVRFEISVVKVPWLPLHGIQFRRISGDGWAYQQLAKTVLKEMRL</sequence>
<dbReference type="SMART" id="SM00220">
    <property type="entry name" value="S_TKc"/>
    <property type="match status" value="1"/>
</dbReference>
<dbReference type="InterPro" id="IPR011009">
    <property type="entry name" value="Kinase-like_dom_sf"/>
</dbReference>
<dbReference type="GO" id="GO:0004674">
    <property type="term" value="F:protein serine/threonine kinase activity"/>
    <property type="evidence" value="ECO:0007669"/>
    <property type="project" value="UniProtKB-KW"/>
</dbReference>
<keyword evidence="6 14" id="KW-0418">Kinase</keyword>
<feature type="region of interest" description="Disordered" evidence="11">
    <location>
        <begin position="43"/>
        <end position="150"/>
    </location>
</feature>
<evidence type="ECO:0000256" key="9">
    <source>
        <dbReference type="ARBA" id="ARBA00048679"/>
    </source>
</evidence>
<dbReference type="SUPFAM" id="SSF103243">
    <property type="entry name" value="KA1-like"/>
    <property type="match status" value="1"/>
</dbReference>
<dbReference type="InterPro" id="IPR000719">
    <property type="entry name" value="Prot_kinase_dom"/>
</dbReference>
<feature type="region of interest" description="Disordered" evidence="11">
    <location>
        <begin position="877"/>
        <end position="957"/>
    </location>
</feature>
<proteinExistence type="inferred from homology"/>
<dbReference type="PROSITE" id="PS00108">
    <property type="entry name" value="PROTEIN_KINASE_ST"/>
    <property type="match status" value="1"/>
</dbReference>
<dbReference type="GO" id="GO:0005524">
    <property type="term" value="F:ATP binding"/>
    <property type="evidence" value="ECO:0007669"/>
    <property type="project" value="UniProtKB-UniRule"/>
</dbReference>
<comment type="catalytic activity">
    <reaction evidence="8">
        <text>L-threonyl-[protein] + ATP = O-phospho-L-threonyl-[protein] + ADP + H(+)</text>
        <dbReference type="Rhea" id="RHEA:46608"/>
        <dbReference type="Rhea" id="RHEA-COMP:11060"/>
        <dbReference type="Rhea" id="RHEA-COMP:11605"/>
        <dbReference type="ChEBI" id="CHEBI:15378"/>
        <dbReference type="ChEBI" id="CHEBI:30013"/>
        <dbReference type="ChEBI" id="CHEBI:30616"/>
        <dbReference type="ChEBI" id="CHEBI:61977"/>
        <dbReference type="ChEBI" id="CHEBI:456216"/>
        <dbReference type="EC" id="2.7.11.1"/>
    </reaction>
</comment>
<dbReference type="EMBL" id="JAKWFO010000005">
    <property type="protein sequence ID" value="KAI9636026.1"/>
    <property type="molecule type" value="Genomic_DNA"/>
</dbReference>
<feature type="domain" description="Protein kinase" evidence="12">
    <location>
        <begin position="154"/>
        <end position="424"/>
    </location>
</feature>